<evidence type="ECO:0000259" key="8">
    <source>
        <dbReference type="PROSITE" id="PS50850"/>
    </source>
</evidence>
<dbReference type="PANTHER" id="PTHR43266:SF2">
    <property type="entry name" value="MAJOR FACILITATOR SUPERFAMILY (MFS) PROFILE DOMAIN-CONTAINING PROTEIN"/>
    <property type="match status" value="1"/>
</dbReference>
<dbReference type="InterPro" id="IPR020846">
    <property type="entry name" value="MFS_dom"/>
</dbReference>
<keyword evidence="5 7" id="KW-1133">Transmembrane helix</keyword>
<dbReference type="OrthoDB" id="7820830at2"/>
<feature type="transmembrane region" description="Helical" evidence="7">
    <location>
        <begin position="91"/>
        <end position="109"/>
    </location>
</feature>
<dbReference type="GO" id="GO:0022857">
    <property type="term" value="F:transmembrane transporter activity"/>
    <property type="evidence" value="ECO:0007669"/>
    <property type="project" value="InterPro"/>
</dbReference>
<keyword evidence="3" id="KW-1003">Cell membrane</keyword>
<dbReference type="Proteomes" id="UP000050502">
    <property type="component" value="Unassembled WGS sequence"/>
</dbReference>
<feature type="domain" description="Major facilitator superfamily (MFS) profile" evidence="8">
    <location>
        <begin position="20"/>
        <end position="431"/>
    </location>
</feature>
<dbReference type="STRING" id="872965.SE16_03935"/>
<sequence>MTHEEQDAPQSYRDLLRLRTFRTLWMSQTLSQTAKNGIHFVQVVMIDRLTHSSSHVGIMILAFTIPAVIFSALSGIVVDRFSRKRIMIWSNALRILTALSYVFALTFLHGRSLLLWIYLITFCSSALGQFFGPALAAVIPQHVPKRALLLANSLFNITLIATQIFGLLVVFPLVIKVGQALFGVDGGLKLAFLVIALMYAIATWLLTTIPPDQPPRLVGGTASWRKTVRDFREGWAYIRRLPVLWVPLINLTLTALTIMIMALLAPGFAARVLHVNQEDAVYIFAPAGAGLFLGTVLIGRYGGRWRRETLSNTGLVLIGVALGALGLAGWQAQAAQRLVILMTSAISFVLGGGFAMVGIPSQTMLQERTTPHMRGRVFAAQFMAANIVGMPPMLLAGWLADHFGIPTVAVLVGILVLVVATITVALAHRYHFVPTGIAGFGRDGALPPHATGATSADVGWETEVKQEAKREL</sequence>
<feature type="transmembrane region" description="Helical" evidence="7">
    <location>
        <begin position="115"/>
        <end position="137"/>
    </location>
</feature>
<dbReference type="EMBL" id="LGKN01000003">
    <property type="protein sequence ID" value="KPL89576.1"/>
    <property type="molecule type" value="Genomic_DNA"/>
</dbReference>
<dbReference type="Proteomes" id="UP000037784">
    <property type="component" value="Unassembled WGS sequence"/>
</dbReference>
<dbReference type="InParanoid" id="A0A0M9UCV8"/>
<reference evidence="9 11" key="1">
    <citation type="journal article" date="2015" name="Genome Announc.">
        <title>Draft Genome Sequence of a Heterotrophic Facultative Anaerobic Thermophilic Bacterium, Ardenticatena maritima Strain 110ST.</title>
        <authorList>
            <person name="Kawaichi S."/>
            <person name="Yoshida T."/>
            <person name="Sako Y."/>
            <person name="Nakamura R."/>
        </authorList>
    </citation>
    <scope>NUCLEOTIDE SEQUENCE [LARGE SCALE GENOMIC DNA]</scope>
    <source>
        <strain evidence="9 11">110S</strain>
    </source>
</reference>
<keyword evidence="4 7" id="KW-0812">Transmembrane</keyword>
<feature type="transmembrane region" description="Helical" evidence="7">
    <location>
        <begin position="149"/>
        <end position="175"/>
    </location>
</feature>
<feature type="transmembrane region" description="Helical" evidence="7">
    <location>
        <begin position="187"/>
        <end position="206"/>
    </location>
</feature>
<evidence type="ECO:0000256" key="1">
    <source>
        <dbReference type="ARBA" id="ARBA00004651"/>
    </source>
</evidence>
<reference evidence="10 12" key="2">
    <citation type="submission" date="2015-07" db="EMBL/GenBank/DDBJ databases">
        <title>Whole genome sequence of Ardenticatena maritima DSM 23922.</title>
        <authorList>
            <person name="Hemp J."/>
            <person name="Ward L.M."/>
            <person name="Pace L.A."/>
            <person name="Fischer W.W."/>
        </authorList>
    </citation>
    <scope>NUCLEOTIDE SEQUENCE [LARGE SCALE GENOMIC DNA]</scope>
    <source>
        <strain evidence="10 12">110S</strain>
    </source>
</reference>
<evidence type="ECO:0000256" key="4">
    <source>
        <dbReference type="ARBA" id="ARBA00022692"/>
    </source>
</evidence>
<name>A0A0M9UCV8_9CHLR</name>
<dbReference type="InterPro" id="IPR011701">
    <property type="entry name" value="MFS"/>
</dbReference>
<evidence type="ECO:0000313" key="11">
    <source>
        <dbReference type="Proteomes" id="UP000037784"/>
    </source>
</evidence>
<comment type="subcellular location">
    <subcellularLocation>
        <location evidence="1">Cell membrane</location>
        <topology evidence="1">Multi-pass membrane protein</topology>
    </subcellularLocation>
</comment>
<evidence type="ECO:0000256" key="2">
    <source>
        <dbReference type="ARBA" id="ARBA00022448"/>
    </source>
</evidence>
<comment type="caution">
    <text evidence="9">The sequence shown here is derived from an EMBL/GenBank/DDBJ whole genome shotgun (WGS) entry which is preliminary data.</text>
</comment>
<feature type="transmembrane region" description="Helical" evidence="7">
    <location>
        <begin position="405"/>
        <end position="427"/>
    </location>
</feature>
<evidence type="ECO:0000313" key="10">
    <source>
        <dbReference type="EMBL" id="KPL89576.1"/>
    </source>
</evidence>
<keyword evidence="11" id="KW-1185">Reference proteome</keyword>
<dbReference type="SUPFAM" id="SSF103473">
    <property type="entry name" value="MFS general substrate transporter"/>
    <property type="match status" value="1"/>
</dbReference>
<feature type="transmembrane region" description="Helical" evidence="7">
    <location>
        <begin position="314"/>
        <end position="332"/>
    </location>
</feature>
<evidence type="ECO:0000313" key="12">
    <source>
        <dbReference type="Proteomes" id="UP000050502"/>
    </source>
</evidence>
<organism evidence="9 11">
    <name type="scientific">Ardenticatena maritima</name>
    <dbReference type="NCBI Taxonomy" id="872965"/>
    <lineage>
        <taxon>Bacteria</taxon>
        <taxon>Bacillati</taxon>
        <taxon>Chloroflexota</taxon>
        <taxon>Ardenticatenia</taxon>
        <taxon>Ardenticatenales</taxon>
        <taxon>Ardenticatenaceae</taxon>
        <taxon>Ardenticatena</taxon>
    </lineage>
</organism>
<dbReference type="EMBL" id="BBZA01000138">
    <property type="protein sequence ID" value="GAP63348.1"/>
    <property type="molecule type" value="Genomic_DNA"/>
</dbReference>
<keyword evidence="2" id="KW-0813">Transport</keyword>
<dbReference type="RefSeq" id="WP_054493198.1">
    <property type="nucleotide sequence ID" value="NZ_BBZA01000138.1"/>
</dbReference>
<proteinExistence type="predicted"/>
<dbReference type="InterPro" id="IPR036259">
    <property type="entry name" value="MFS_trans_sf"/>
</dbReference>
<evidence type="ECO:0000256" key="6">
    <source>
        <dbReference type="ARBA" id="ARBA00023136"/>
    </source>
</evidence>
<accession>A0A0M9UCV8</accession>
<dbReference type="PROSITE" id="PS50850">
    <property type="entry name" value="MFS"/>
    <property type="match status" value="1"/>
</dbReference>
<feature type="transmembrane region" description="Helical" evidence="7">
    <location>
        <begin position="280"/>
        <end position="302"/>
    </location>
</feature>
<protein>
    <recommendedName>
        <fullName evidence="8">Major facilitator superfamily (MFS) profile domain-containing protein</fullName>
    </recommendedName>
</protein>
<reference evidence="11" key="3">
    <citation type="submission" date="2015-08" db="EMBL/GenBank/DDBJ databases">
        <title>Draft Genome Sequence of a Heterotrophic Facultative Anaerobic Bacterium Ardenticatena maritima Strain 110S.</title>
        <authorList>
            <person name="Kawaichi S."/>
            <person name="Yoshida T."/>
            <person name="Sako Y."/>
            <person name="Nakamura R."/>
        </authorList>
    </citation>
    <scope>NUCLEOTIDE SEQUENCE [LARGE SCALE GENOMIC DNA]</scope>
    <source>
        <strain evidence="11">110S</strain>
    </source>
</reference>
<feature type="transmembrane region" description="Helical" evidence="7">
    <location>
        <begin position="56"/>
        <end position="79"/>
    </location>
</feature>
<dbReference type="GO" id="GO:0005886">
    <property type="term" value="C:plasma membrane"/>
    <property type="evidence" value="ECO:0007669"/>
    <property type="project" value="UniProtKB-SubCell"/>
</dbReference>
<dbReference type="CDD" id="cd06173">
    <property type="entry name" value="MFS_MefA_like"/>
    <property type="match status" value="1"/>
</dbReference>
<dbReference type="Pfam" id="PF07690">
    <property type="entry name" value="MFS_1"/>
    <property type="match status" value="1"/>
</dbReference>
<evidence type="ECO:0000256" key="7">
    <source>
        <dbReference type="SAM" id="Phobius"/>
    </source>
</evidence>
<dbReference type="AlphaFoldDB" id="A0A0M9UCV8"/>
<gene>
    <name evidence="9" type="ORF">ARMA_1771</name>
    <name evidence="10" type="ORF">SE16_03935</name>
</gene>
<dbReference type="PANTHER" id="PTHR43266">
    <property type="entry name" value="MACROLIDE-EFFLUX PROTEIN"/>
    <property type="match status" value="1"/>
</dbReference>
<evidence type="ECO:0000313" key="9">
    <source>
        <dbReference type="EMBL" id="GAP63348.1"/>
    </source>
</evidence>
<evidence type="ECO:0000256" key="5">
    <source>
        <dbReference type="ARBA" id="ARBA00022989"/>
    </source>
</evidence>
<feature type="transmembrane region" description="Helical" evidence="7">
    <location>
        <begin position="378"/>
        <end position="399"/>
    </location>
</feature>
<feature type="transmembrane region" description="Helical" evidence="7">
    <location>
        <begin position="338"/>
        <end position="357"/>
    </location>
</feature>
<evidence type="ECO:0000256" key="3">
    <source>
        <dbReference type="ARBA" id="ARBA00022475"/>
    </source>
</evidence>
<dbReference type="Gene3D" id="1.20.1250.20">
    <property type="entry name" value="MFS general substrate transporter like domains"/>
    <property type="match status" value="1"/>
</dbReference>
<feature type="transmembrane region" description="Helical" evidence="7">
    <location>
        <begin position="243"/>
        <end position="268"/>
    </location>
</feature>
<keyword evidence="6 7" id="KW-0472">Membrane</keyword>